<name>A0ABN8QML5_9CNID</name>
<protein>
    <submittedName>
        <fullName evidence="2">Uncharacterized protein</fullName>
    </submittedName>
</protein>
<dbReference type="EMBL" id="CALNXK010000140">
    <property type="protein sequence ID" value="CAH3167415.1"/>
    <property type="molecule type" value="Genomic_DNA"/>
</dbReference>
<comment type="caution">
    <text evidence="2">The sequence shown here is derived from an EMBL/GenBank/DDBJ whole genome shotgun (WGS) entry which is preliminary data.</text>
</comment>
<evidence type="ECO:0000256" key="1">
    <source>
        <dbReference type="SAM" id="MobiDB-lite"/>
    </source>
</evidence>
<evidence type="ECO:0000313" key="3">
    <source>
        <dbReference type="Proteomes" id="UP001159405"/>
    </source>
</evidence>
<keyword evidence="3" id="KW-1185">Reference proteome</keyword>
<reference evidence="2 3" key="1">
    <citation type="submission" date="2022-05" db="EMBL/GenBank/DDBJ databases">
        <authorList>
            <consortium name="Genoscope - CEA"/>
            <person name="William W."/>
        </authorList>
    </citation>
    <scope>NUCLEOTIDE SEQUENCE [LARGE SCALE GENOMIC DNA]</scope>
</reference>
<evidence type="ECO:0000313" key="2">
    <source>
        <dbReference type="EMBL" id="CAH3167415.1"/>
    </source>
</evidence>
<gene>
    <name evidence="2" type="ORF">PLOB_00008673</name>
</gene>
<feature type="region of interest" description="Disordered" evidence="1">
    <location>
        <begin position="1"/>
        <end position="40"/>
    </location>
</feature>
<organism evidence="2 3">
    <name type="scientific">Porites lobata</name>
    <dbReference type="NCBI Taxonomy" id="104759"/>
    <lineage>
        <taxon>Eukaryota</taxon>
        <taxon>Metazoa</taxon>
        <taxon>Cnidaria</taxon>
        <taxon>Anthozoa</taxon>
        <taxon>Hexacorallia</taxon>
        <taxon>Scleractinia</taxon>
        <taxon>Fungiina</taxon>
        <taxon>Poritidae</taxon>
        <taxon>Porites</taxon>
    </lineage>
</organism>
<proteinExistence type="predicted"/>
<sequence>VNLHPDSLQGCENREDRPKPAQLARDRRLESTTGKYKRRGTSNVTNVKNLAWQDLTDRKPKSYSETRWWSKWEVYRQLLEQFGDVAGFLNDAEVENIAPKIVAQLRAILSDPQRLVDLKLELAVTIDVGAHFVKATYYLEGDGPLVFSCYEKLKAVAEACQAPHFPNVRAVAAAIANEDATQRAADLERKAKACVQPAILWFLQKFNVKLYDTVMAFKAARIMCPVAVQWMRPTPATVEALRIFPFLDNDATINGLIRELPQYVAAAQDVVIEQEEKKVEWWQAHADRLPNWSNHRLLPQREYSASWQLHSMINKIVHLQITCKQV</sequence>
<dbReference type="Proteomes" id="UP001159405">
    <property type="component" value="Unassembled WGS sequence"/>
</dbReference>
<feature type="compositionally biased region" description="Basic and acidic residues" evidence="1">
    <location>
        <begin position="12"/>
        <end position="30"/>
    </location>
</feature>
<accession>A0ABN8QML5</accession>
<feature type="non-terminal residue" evidence="2">
    <location>
        <position position="1"/>
    </location>
</feature>